<feature type="domain" description="DNA2/NAM7 helicase helicase" evidence="8">
    <location>
        <begin position="315"/>
        <end position="442"/>
    </location>
</feature>
<keyword evidence="4 10" id="KW-0347">Helicase</keyword>
<evidence type="ECO:0000256" key="1">
    <source>
        <dbReference type="ARBA" id="ARBA00007913"/>
    </source>
</evidence>
<dbReference type="InterPro" id="IPR041679">
    <property type="entry name" value="DNA2/NAM7-like_C"/>
</dbReference>
<evidence type="ECO:0000259" key="8">
    <source>
        <dbReference type="Pfam" id="PF13086"/>
    </source>
</evidence>
<feature type="region of interest" description="Disordered" evidence="6">
    <location>
        <begin position="357"/>
        <end position="378"/>
    </location>
</feature>
<feature type="domain" description="DNA2/NAM7 helicase helicase" evidence="8">
    <location>
        <begin position="450"/>
        <end position="537"/>
    </location>
</feature>
<dbReference type="GO" id="GO:0043139">
    <property type="term" value="F:5'-3' DNA helicase activity"/>
    <property type="evidence" value="ECO:0007669"/>
    <property type="project" value="TreeGrafter"/>
</dbReference>
<dbReference type="Proteomes" id="UP001224775">
    <property type="component" value="Unassembled WGS sequence"/>
</dbReference>
<dbReference type="GO" id="GO:0005524">
    <property type="term" value="F:ATP binding"/>
    <property type="evidence" value="ECO:0007669"/>
    <property type="project" value="UniProtKB-KW"/>
</dbReference>
<dbReference type="CDD" id="cd18808">
    <property type="entry name" value="SF1_C_Upf1"/>
    <property type="match status" value="1"/>
</dbReference>
<organism evidence="10 11">
    <name type="scientific">Skeletonema marinoi</name>
    <dbReference type="NCBI Taxonomy" id="267567"/>
    <lineage>
        <taxon>Eukaryota</taxon>
        <taxon>Sar</taxon>
        <taxon>Stramenopiles</taxon>
        <taxon>Ochrophyta</taxon>
        <taxon>Bacillariophyta</taxon>
        <taxon>Coscinodiscophyceae</taxon>
        <taxon>Thalassiosirophycidae</taxon>
        <taxon>Thalassiosirales</taxon>
        <taxon>Skeletonemataceae</taxon>
        <taxon>Skeletonema</taxon>
        <taxon>Skeletonema marinoi-dohrnii complex</taxon>
    </lineage>
</organism>
<evidence type="ECO:0000256" key="3">
    <source>
        <dbReference type="ARBA" id="ARBA00022801"/>
    </source>
</evidence>
<gene>
    <name evidence="10" type="ORF">QTG54_015051</name>
</gene>
<evidence type="ECO:0000259" key="9">
    <source>
        <dbReference type="Pfam" id="PF13087"/>
    </source>
</evidence>
<proteinExistence type="inferred from homology"/>
<evidence type="ECO:0000313" key="10">
    <source>
        <dbReference type="EMBL" id="KAK1734284.1"/>
    </source>
</evidence>
<dbReference type="EC" id="3.6.4.12" evidence="10"/>
<dbReference type="Pfam" id="PF13087">
    <property type="entry name" value="AAA_12"/>
    <property type="match status" value="1"/>
</dbReference>
<keyword evidence="7" id="KW-0732">Signal</keyword>
<dbReference type="FunFam" id="3.40.50.300:FF:000326">
    <property type="entry name" value="P-loop containing nucleoside triphosphate hydrolase"/>
    <property type="match status" value="1"/>
</dbReference>
<protein>
    <submittedName>
        <fullName evidence="10">DNA helicase</fullName>
        <ecNumber evidence="10">3.6.4.12</ecNumber>
    </submittedName>
</protein>
<dbReference type="GO" id="GO:0005694">
    <property type="term" value="C:chromosome"/>
    <property type="evidence" value="ECO:0007669"/>
    <property type="project" value="UniProtKB-ARBA"/>
</dbReference>
<feature type="domain" description="DNA2/NAM7 helicase-like C-terminal" evidence="9">
    <location>
        <begin position="548"/>
        <end position="743"/>
    </location>
</feature>
<dbReference type="EMBL" id="JATAAI010000040">
    <property type="protein sequence ID" value="KAK1734284.1"/>
    <property type="molecule type" value="Genomic_DNA"/>
</dbReference>
<accession>A0AAD8XVC6</accession>
<keyword evidence="11" id="KW-1185">Reference proteome</keyword>
<evidence type="ECO:0000256" key="6">
    <source>
        <dbReference type="SAM" id="MobiDB-lite"/>
    </source>
</evidence>
<dbReference type="PANTHER" id="PTHR43788">
    <property type="entry name" value="DNA2/NAM7 HELICASE FAMILY MEMBER"/>
    <property type="match status" value="1"/>
</dbReference>
<evidence type="ECO:0000313" key="11">
    <source>
        <dbReference type="Proteomes" id="UP001224775"/>
    </source>
</evidence>
<dbReference type="InterPro" id="IPR027417">
    <property type="entry name" value="P-loop_NTPase"/>
</dbReference>
<dbReference type="InterPro" id="IPR041677">
    <property type="entry name" value="DNA2/NAM7_AAA_11"/>
</dbReference>
<keyword evidence="5" id="KW-0067">ATP-binding</keyword>
<keyword evidence="3 10" id="KW-0378">Hydrolase</keyword>
<evidence type="ECO:0000256" key="7">
    <source>
        <dbReference type="SAM" id="SignalP"/>
    </source>
</evidence>
<evidence type="ECO:0000256" key="5">
    <source>
        <dbReference type="ARBA" id="ARBA00022840"/>
    </source>
</evidence>
<dbReference type="Pfam" id="PF13086">
    <property type="entry name" value="AAA_11"/>
    <property type="match status" value="2"/>
</dbReference>
<dbReference type="GO" id="GO:0016787">
    <property type="term" value="F:hydrolase activity"/>
    <property type="evidence" value="ECO:0007669"/>
    <property type="project" value="UniProtKB-KW"/>
</dbReference>
<dbReference type="Gene3D" id="3.40.50.300">
    <property type="entry name" value="P-loop containing nucleotide triphosphate hydrolases"/>
    <property type="match status" value="2"/>
</dbReference>
<evidence type="ECO:0000256" key="4">
    <source>
        <dbReference type="ARBA" id="ARBA00022806"/>
    </source>
</evidence>
<dbReference type="InterPro" id="IPR047187">
    <property type="entry name" value="SF1_C_Upf1"/>
</dbReference>
<feature type="chain" id="PRO_5041935462" evidence="7">
    <location>
        <begin position="21"/>
        <end position="806"/>
    </location>
</feature>
<name>A0AAD8XVC6_9STRA</name>
<dbReference type="InterPro" id="IPR050534">
    <property type="entry name" value="Coronavir_polyprotein_1ab"/>
</dbReference>
<dbReference type="PANTHER" id="PTHR43788:SF8">
    <property type="entry name" value="DNA-BINDING PROTEIN SMUBP-2"/>
    <property type="match status" value="1"/>
</dbReference>
<sequence length="806" mass="89209">MILFFLSIAAILLSSCCVHSLLLPRSTNNILLHHQSSLFRTKSCIAVASSNHQQSDVQTPSPSSYHRLIDYASHWTQLLQLEHKEQADEIKHKRSTWSVSRLESAGISLFNVCAEPDGEMYGEKIIRLFYHNDRGDESSVDQSTTNNGRKGIKRKTNWREKFNRGDVLIITPQESFRGKDPYPKEGLVTDVGTNYISVGVGASYPVGLFEMRKHSGRYMVRVDRSAPNAPLKAQRLALDKLRLGKSVVGSAAVTLVESYHKGVLAGDDKKRTARKSNDVTWFSDVPRHFDGHADDLQEHIMSAIKKAGESTTFEPNESQRKAVLFALSRSVGLIRGPPGTGKTRVASLLISTALKMKVNRKSSPHSTEDDDTEQQPEHPRVLAVTHSNGAADVLLQALLDMGVPAVRHGRPASVSPSVQHRTIVALSDRMPEVIRLRQIANDPSGDLQDRQSAGYDIKQYTNDVQTMIMRTAPVVVTSCISAQQMLSDDSAAFPIVVLDEAAQTTEPALMCALTAAGADQLIMVGDTKQLPPTVTSQNVELRKSIGISPMERLMKNGAEEFVLKEQYRMPAALLKHPNEHFYDSMVKCATESNNETPNPKGFPWPNQIEPLAFLQVGNDSEVTHNFGGRSNPKEADVIIHIVLKLISAGDVRAENIAIITPYSKQVQLLRAELNSASIIHHGLGLSDIQVGSVDSFQGQEKELVLFSAVRSNLLNELGFLRDARRLNVAITRAKRGLIVVGDSAVLKSCRHWAALLNSCNERGCRLTEREYYCEVETRAETRVTAESDLSEFELDMEDEFFGLFSD</sequence>
<dbReference type="AlphaFoldDB" id="A0AAD8XVC6"/>
<keyword evidence="2" id="KW-0547">Nucleotide-binding</keyword>
<dbReference type="SUPFAM" id="SSF52540">
    <property type="entry name" value="P-loop containing nucleoside triphosphate hydrolases"/>
    <property type="match status" value="1"/>
</dbReference>
<reference evidence="10" key="1">
    <citation type="submission" date="2023-06" db="EMBL/GenBank/DDBJ databases">
        <title>Survivors Of The Sea: Transcriptome response of Skeletonema marinoi to long-term dormancy.</title>
        <authorList>
            <person name="Pinder M.I.M."/>
            <person name="Kourtchenko O."/>
            <person name="Robertson E.K."/>
            <person name="Larsson T."/>
            <person name="Maumus F."/>
            <person name="Osuna-Cruz C.M."/>
            <person name="Vancaester E."/>
            <person name="Stenow R."/>
            <person name="Vandepoele K."/>
            <person name="Ploug H."/>
            <person name="Bruchert V."/>
            <person name="Godhe A."/>
            <person name="Topel M."/>
        </authorList>
    </citation>
    <scope>NUCLEOTIDE SEQUENCE</scope>
    <source>
        <strain evidence="10">R05AC</strain>
    </source>
</reference>
<feature type="signal peptide" evidence="7">
    <location>
        <begin position="1"/>
        <end position="20"/>
    </location>
</feature>
<evidence type="ECO:0000256" key="2">
    <source>
        <dbReference type="ARBA" id="ARBA00022741"/>
    </source>
</evidence>
<comment type="caution">
    <text evidence="10">The sequence shown here is derived from an EMBL/GenBank/DDBJ whole genome shotgun (WGS) entry which is preliminary data.</text>
</comment>
<comment type="similarity">
    <text evidence="1">Belongs to the DNA2/NAM7 helicase family.</text>
</comment>